<keyword evidence="2" id="KW-1185">Reference proteome</keyword>
<evidence type="ECO:0000313" key="2">
    <source>
        <dbReference type="Proteomes" id="UP000281094"/>
    </source>
</evidence>
<dbReference type="Proteomes" id="UP000281094">
    <property type="component" value="Unassembled WGS sequence"/>
</dbReference>
<gene>
    <name evidence="1" type="ORF">D8780_05520</name>
</gene>
<dbReference type="EMBL" id="RCWN01000001">
    <property type="protein sequence ID" value="RLQ87746.1"/>
    <property type="molecule type" value="Genomic_DNA"/>
</dbReference>
<accession>A0A3L7JAU0</accession>
<dbReference type="AlphaFoldDB" id="A0A3L7JAU0"/>
<comment type="caution">
    <text evidence="1">The sequence shown here is derived from an EMBL/GenBank/DDBJ whole genome shotgun (WGS) entry which is preliminary data.</text>
</comment>
<proteinExistence type="predicted"/>
<sequence>MAHIGTRDLNCGWLKRQVIIGAAILVGATFATVAGGQKIGQFLALAGHSERTAPIEAVVGNNVLFVPENMIRRAEQRSSGEYSRLDLYMRWPELTGYSRNAADIFNGRTVPRSLIFVTVEPSTTAPDMSARYAGVYRPLLKSPGIAGPAGLQLSAFRRDTGFEKELLAHGIFADGSLYVARCLAGTDGRQALAGCERDVNIGAGLSITYRFPRELLGDWRTMEPALRDRVNALIR</sequence>
<reference evidence="1 2" key="1">
    <citation type="submission" date="2018-10" db="EMBL/GenBank/DDBJ databases">
        <title>Notoacmeibacter sp. M2BS9Y-3-1, whole genome shotgun sequence.</title>
        <authorList>
            <person name="Tuo L."/>
        </authorList>
    </citation>
    <scope>NUCLEOTIDE SEQUENCE [LARGE SCALE GENOMIC DNA]</scope>
    <source>
        <strain evidence="1 2">M2BS9Y-3-1</strain>
    </source>
</reference>
<name>A0A3L7JAU0_9HYPH</name>
<evidence type="ECO:0000313" key="1">
    <source>
        <dbReference type="EMBL" id="RLQ87746.1"/>
    </source>
</evidence>
<organism evidence="1 2">
    <name type="scientific">Notoacmeibacter ruber</name>
    <dbReference type="NCBI Taxonomy" id="2670375"/>
    <lineage>
        <taxon>Bacteria</taxon>
        <taxon>Pseudomonadati</taxon>
        <taxon>Pseudomonadota</taxon>
        <taxon>Alphaproteobacteria</taxon>
        <taxon>Hyphomicrobiales</taxon>
        <taxon>Notoacmeibacteraceae</taxon>
        <taxon>Notoacmeibacter</taxon>
    </lineage>
</organism>
<protein>
    <submittedName>
        <fullName evidence="1">Uncharacterized protein</fullName>
    </submittedName>
</protein>